<sequence>MRNLVLALLAAGGLACNAIPTAVAQQYWLPNGSGGTTFNNPQGSLLGTANERMLQQHMQRQQMQGRSGASSSAGAATQAPQAAAASQDPSFRLGNRGKQTIQEVYVSSASESHWGRDQLGQDILNPGARVIIRLPHGQCLNDIRVVYAGGQAEERRGVNTCALTDLSFP</sequence>
<feature type="signal peptide" evidence="2">
    <location>
        <begin position="1"/>
        <end position="24"/>
    </location>
</feature>
<accession>A0ABS4AG89</accession>
<gene>
    <name evidence="3" type="ORF">J8J14_14810</name>
</gene>
<feature type="chain" id="PRO_5047526567" evidence="2">
    <location>
        <begin position="25"/>
        <end position="169"/>
    </location>
</feature>
<feature type="compositionally biased region" description="Low complexity" evidence="1">
    <location>
        <begin position="55"/>
        <end position="87"/>
    </location>
</feature>
<proteinExistence type="predicted"/>
<dbReference type="Proteomes" id="UP000681594">
    <property type="component" value="Unassembled WGS sequence"/>
</dbReference>
<evidence type="ECO:0000313" key="4">
    <source>
        <dbReference type="Proteomes" id="UP000681594"/>
    </source>
</evidence>
<evidence type="ECO:0000313" key="3">
    <source>
        <dbReference type="EMBL" id="MBP0446046.1"/>
    </source>
</evidence>
<dbReference type="EMBL" id="JAGIZB010000013">
    <property type="protein sequence ID" value="MBP0446046.1"/>
    <property type="molecule type" value="Genomic_DNA"/>
</dbReference>
<organism evidence="3 4">
    <name type="scientific">Pararoseomonas baculiformis</name>
    <dbReference type="NCBI Taxonomy" id="2820812"/>
    <lineage>
        <taxon>Bacteria</taxon>
        <taxon>Pseudomonadati</taxon>
        <taxon>Pseudomonadota</taxon>
        <taxon>Alphaproteobacteria</taxon>
        <taxon>Acetobacterales</taxon>
        <taxon>Acetobacteraceae</taxon>
        <taxon>Pararoseomonas</taxon>
    </lineage>
</organism>
<keyword evidence="4" id="KW-1185">Reference proteome</keyword>
<name>A0ABS4AG89_9PROT</name>
<dbReference type="PROSITE" id="PS51257">
    <property type="entry name" value="PROKAR_LIPOPROTEIN"/>
    <property type="match status" value="1"/>
</dbReference>
<comment type="caution">
    <text evidence="3">The sequence shown here is derived from an EMBL/GenBank/DDBJ whole genome shotgun (WGS) entry which is preliminary data.</text>
</comment>
<evidence type="ECO:0000256" key="2">
    <source>
        <dbReference type="SAM" id="SignalP"/>
    </source>
</evidence>
<evidence type="ECO:0000256" key="1">
    <source>
        <dbReference type="SAM" id="MobiDB-lite"/>
    </source>
</evidence>
<dbReference type="RefSeq" id="WP_209380311.1">
    <property type="nucleotide sequence ID" value="NZ_JAGIZB010000013.1"/>
</dbReference>
<keyword evidence="2" id="KW-0732">Signal</keyword>
<reference evidence="3 4" key="1">
    <citation type="submission" date="2021-03" db="EMBL/GenBank/DDBJ databases">
        <authorList>
            <person name="So Y."/>
        </authorList>
    </citation>
    <scope>NUCLEOTIDE SEQUENCE [LARGE SCALE GENOMIC DNA]</scope>
    <source>
        <strain evidence="3 4">SSH11</strain>
    </source>
</reference>
<protein>
    <submittedName>
        <fullName evidence="3">Uncharacterized protein</fullName>
    </submittedName>
</protein>
<feature type="region of interest" description="Disordered" evidence="1">
    <location>
        <begin position="55"/>
        <end position="94"/>
    </location>
</feature>